<evidence type="ECO:0000313" key="2">
    <source>
        <dbReference type="Ensembl" id="ENSPLAP00000018067.1"/>
    </source>
</evidence>
<dbReference type="Proteomes" id="UP000261500">
    <property type="component" value="Unplaced"/>
</dbReference>
<organism evidence="2 3">
    <name type="scientific">Poecilia latipinna</name>
    <name type="common">sailfin molly</name>
    <dbReference type="NCBI Taxonomy" id="48699"/>
    <lineage>
        <taxon>Eukaryota</taxon>
        <taxon>Metazoa</taxon>
        <taxon>Chordata</taxon>
        <taxon>Craniata</taxon>
        <taxon>Vertebrata</taxon>
        <taxon>Euteleostomi</taxon>
        <taxon>Actinopterygii</taxon>
        <taxon>Neopterygii</taxon>
        <taxon>Teleostei</taxon>
        <taxon>Neoteleostei</taxon>
        <taxon>Acanthomorphata</taxon>
        <taxon>Ovalentaria</taxon>
        <taxon>Atherinomorphae</taxon>
        <taxon>Cyprinodontiformes</taxon>
        <taxon>Poeciliidae</taxon>
        <taxon>Poeciliinae</taxon>
        <taxon>Poecilia</taxon>
    </lineage>
</organism>
<dbReference type="GeneTree" id="ENSGT01150000287942"/>
<sequence length="192" mass="22003">NNKELPKKQQERMKNKPDNISHEKEEGVSSRGAEIFSVDSHHDVGVPVQESDTFLQTPEAALHAAQQKFSKLILSTWRTGREMVQHFRVNKYVHVCKFSVYSPPHGDERGRNRCRHLAQRRHKVCTPEEEEDVVELKQDEVSVVQRLATIKSKQAFCVRALEDILGSPWDRRCPSKTGNRSCCTLCRSAHST</sequence>
<dbReference type="AlphaFoldDB" id="A0A3B3UZE2"/>
<accession>A0A3B3UZE2</accession>
<feature type="region of interest" description="Disordered" evidence="1">
    <location>
        <begin position="1"/>
        <end position="32"/>
    </location>
</feature>
<evidence type="ECO:0000256" key="1">
    <source>
        <dbReference type="SAM" id="MobiDB-lite"/>
    </source>
</evidence>
<evidence type="ECO:0000313" key="3">
    <source>
        <dbReference type="Proteomes" id="UP000261500"/>
    </source>
</evidence>
<dbReference type="Ensembl" id="ENSPLAT00000027468.1">
    <property type="protein sequence ID" value="ENSPLAP00000018067.1"/>
    <property type="gene ID" value="ENSPLAG00000022637.1"/>
</dbReference>
<reference evidence="2" key="1">
    <citation type="submission" date="2025-08" db="UniProtKB">
        <authorList>
            <consortium name="Ensembl"/>
        </authorList>
    </citation>
    <scope>IDENTIFICATION</scope>
</reference>
<reference evidence="2" key="2">
    <citation type="submission" date="2025-09" db="UniProtKB">
        <authorList>
            <consortium name="Ensembl"/>
        </authorList>
    </citation>
    <scope>IDENTIFICATION</scope>
</reference>
<protein>
    <submittedName>
        <fullName evidence="2">Uncharacterized protein</fullName>
    </submittedName>
</protein>
<name>A0A3B3UZE2_9TELE</name>
<keyword evidence="3" id="KW-1185">Reference proteome</keyword>
<proteinExistence type="predicted"/>
<feature type="compositionally biased region" description="Basic and acidic residues" evidence="1">
    <location>
        <begin position="1"/>
        <end position="28"/>
    </location>
</feature>